<dbReference type="InterPro" id="IPR008811">
    <property type="entry name" value="Glycosyl_hydrolases_36"/>
</dbReference>
<keyword evidence="5" id="KW-0378">Hydrolase</keyword>
<evidence type="ECO:0000313" key="5">
    <source>
        <dbReference type="EMBL" id="KAF0406186.1"/>
    </source>
</evidence>
<protein>
    <submittedName>
        <fullName evidence="5">Glycoside hydrolase</fullName>
    </submittedName>
</protein>
<proteinExistence type="inferred from homology"/>
<dbReference type="Gene3D" id="3.20.20.70">
    <property type="entry name" value="Aldolase class I"/>
    <property type="match status" value="1"/>
</dbReference>
<gene>
    <name evidence="5" type="ORF">F8M41_008862</name>
</gene>
<comment type="catalytic activity">
    <reaction evidence="1">
        <text>Hydrolysis of terminal, non-reducing alpha-D-galactose residues in alpha-D-galactosides, including galactose oligosaccharides, galactomannans and galactolipids.</text>
        <dbReference type="EC" id="3.2.1.22"/>
    </reaction>
</comment>
<evidence type="ECO:0000256" key="4">
    <source>
        <dbReference type="ARBA" id="ARBA00049426"/>
    </source>
</evidence>
<comment type="similarity">
    <text evidence="2">Belongs to the glycosyl hydrolases 36 family.</text>
</comment>
<organism evidence="5 6">
    <name type="scientific">Gigaspora margarita</name>
    <dbReference type="NCBI Taxonomy" id="4874"/>
    <lineage>
        <taxon>Eukaryota</taxon>
        <taxon>Fungi</taxon>
        <taxon>Fungi incertae sedis</taxon>
        <taxon>Mucoromycota</taxon>
        <taxon>Glomeromycotina</taxon>
        <taxon>Glomeromycetes</taxon>
        <taxon>Diversisporales</taxon>
        <taxon>Gigasporaceae</taxon>
        <taxon>Gigaspora</taxon>
    </lineage>
</organism>
<comment type="catalytic activity">
    <reaction evidence="4">
        <text>alpha-D-galactosyl-(1-&gt;3)-1D-myo-inositol + sucrose = raffinose + myo-inositol</text>
        <dbReference type="Rhea" id="RHEA:20161"/>
        <dbReference type="ChEBI" id="CHEBI:16634"/>
        <dbReference type="ChEBI" id="CHEBI:17268"/>
        <dbReference type="ChEBI" id="CHEBI:17505"/>
        <dbReference type="ChEBI" id="CHEBI:17992"/>
        <dbReference type="EC" id="2.4.1.82"/>
    </reaction>
</comment>
<dbReference type="GO" id="GO:0047274">
    <property type="term" value="F:galactinol-sucrose galactosyltransferase activity"/>
    <property type="evidence" value="ECO:0007669"/>
    <property type="project" value="UniProtKB-EC"/>
</dbReference>
<evidence type="ECO:0000313" key="6">
    <source>
        <dbReference type="Proteomes" id="UP000439903"/>
    </source>
</evidence>
<keyword evidence="6" id="KW-1185">Reference proteome</keyword>
<accession>A0A8H3X5K3</accession>
<dbReference type="SUPFAM" id="SSF51445">
    <property type="entry name" value="(Trans)glycosidases"/>
    <property type="match status" value="1"/>
</dbReference>
<dbReference type="Proteomes" id="UP000439903">
    <property type="component" value="Unassembled WGS sequence"/>
</dbReference>
<dbReference type="AlphaFoldDB" id="A0A8H3X5K3"/>
<dbReference type="InterPro" id="IPR013785">
    <property type="entry name" value="Aldolase_TIM"/>
</dbReference>
<reference evidence="5 6" key="1">
    <citation type="journal article" date="2019" name="Environ. Microbiol.">
        <title>At the nexus of three kingdoms: the genome of the mycorrhizal fungus Gigaspora margarita provides insights into plant, endobacterial and fungal interactions.</title>
        <authorList>
            <person name="Venice F."/>
            <person name="Ghignone S."/>
            <person name="Salvioli di Fossalunga A."/>
            <person name="Amselem J."/>
            <person name="Novero M."/>
            <person name="Xianan X."/>
            <person name="Sedzielewska Toro K."/>
            <person name="Morin E."/>
            <person name="Lipzen A."/>
            <person name="Grigoriev I.V."/>
            <person name="Henrissat B."/>
            <person name="Martin F.M."/>
            <person name="Bonfante P."/>
        </authorList>
    </citation>
    <scope>NUCLEOTIDE SEQUENCE [LARGE SCALE GENOMIC DNA]</scope>
    <source>
        <strain evidence="5 6">BEG34</strain>
    </source>
</reference>
<evidence type="ECO:0000256" key="2">
    <source>
        <dbReference type="ARBA" id="ARBA00007240"/>
    </source>
</evidence>
<sequence length="895" mass="103409">MKIFVQPSLLSTSFIPRQNPLTITVWILDDDIYANPNKLCVQLWTNLITPNWTSVDLDEEQQHKIIGCGPDESYRVFKVVISTINIDEGWYEFTVRIKREEWNDWRWMSTNEGQNAKVFISKTENLNHREDLNKSIFYEKIDDEKIIYSLRGNVDCWCISSSAKSNCGLPTRINFGRIRNLVQYVVLQRLSAWWLIPVTGISKLDIQHKDVLYILIQQSSGHYVSLVPMASGDCICSFRSDENGGLTLFVVNDSECDSHARFVVGRGYDPYITTKACMDFINEINGINTVKTNSSIETEEHFDYDQIGFCTYNAFYGRIGQQHIIDALNSLEAIGVHIGYFLLDDGWQQVNGNRQLQKFEPIPEFYPDGFKGLINNIKVKFPYIKYFGVWHALWGYWNGVDPNSELSNSYRVERVKHLDEIIHLVVPQDIKKFYNDFYSYLKSQGVGIVKVDSQGSFDLIDYGQSRHRRWWREYHDALKINGEEYFGNRIIYCMAHSPNIIQQVLSGPDSFMTINRPLFRNSEDYFPDVHDSHAWHIYVNTMNSIWTSTLYSLLDWDMFQSHHKFGEYHAAARAISGGPVYITDIPNKHKLDVLEKCIVNTPTFKITSTSSLDSSYKTSSPTRLSTKLPQRILRSEGPALPSFSSLFRDSTKTNNLLKICNWNNKIGVLGLWNCRTHKLLDIFYLNEIYGLEINNKINNCNNHEHKDHIEEYALYFFKNKQTHVVNSAKEPVSIIVNAEEFELVTISPINYSIGKSYNKDFTVKIAPFGLIDKYNGSKAVISSEFISESVRQTNSFNDTRVISAENRQGRIFYKVQLVGYGECGFYLDLDNGKLSDTKAYLGSKLLKNVKYDLDKKLLSICLEKEDMENDGQRIASKFLNQNILWVELFLEITIE</sequence>
<keyword evidence="3" id="KW-0119">Carbohydrate metabolism</keyword>
<dbReference type="PANTHER" id="PTHR31268:SF32">
    <property type="entry name" value="GALACTINOL--SUCROSE GALACTOSYLTRANSFERASE 2-RELATED"/>
    <property type="match status" value="1"/>
</dbReference>
<dbReference type="Pfam" id="PF05691">
    <property type="entry name" value="Raffinose_syn"/>
    <property type="match status" value="3"/>
</dbReference>
<dbReference type="EMBL" id="WTPW01001942">
    <property type="protein sequence ID" value="KAF0406186.1"/>
    <property type="molecule type" value="Genomic_DNA"/>
</dbReference>
<dbReference type="InterPro" id="IPR017853">
    <property type="entry name" value="GH"/>
</dbReference>
<dbReference type="OrthoDB" id="4664297at2759"/>
<name>A0A8H3X5K3_GIGMA</name>
<comment type="caution">
    <text evidence="5">The sequence shown here is derived from an EMBL/GenBank/DDBJ whole genome shotgun (WGS) entry which is preliminary data.</text>
</comment>
<dbReference type="PANTHER" id="PTHR31268">
    <property type="match status" value="1"/>
</dbReference>
<dbReference type="GO" id="GO:0004557">
    <property type="term" value="F:alpha-galactosidase activity"/>
    <property type="evidence" value="ECO:0007669"/>
    <property type="project" value="UniProtKB-EC"/>
</dbReference>
<evidence type="ECO:0000256" key="3">
    <source>
        <dbReference type="ARBA" id="ARBA00023277"/>
    </source>
</evidence>
<evidence type="ECO:0000256" key="1">
    <source>
        <dbReference type="ARBA" id="ARBA00001255"/>
    </source>
</evidence>